<comment type="similarity">
    <text evidence="3 9">Belongs to the NAD(P)-dependent epimerase/dehydratase family.</text>
</comment>
<evidence type="ECO:0000256" key="1">
    <source>
        <dbReference type="ARBA" id="ARBA00000083"/>
    </source>
</evidence>
<comment type="catalytic activity">
    <reaction evidence="1 9">
        <text>UDP-alpha-D-glucose = UDP-alpha-D-galactose</text>
        <dbReference type="Rhea" id="RHEA:22168"/>
        <dbReference type="ChEBI" id="CHEBI:58885"/>
        <dbReference type="ChEBI" id="CHEBI:66914"/>
        <dbReference type="EC" id="5.1.3.2"/>
    </reaction>
</comment>
<keyword evidence="5 9" id="KW-0520">NAD</keyword>
<name>A0ABX8R9N2_9CLOT</name>
<dbReference type="Pfam" id="PF01370">
    <property type="entry name" value="Epimerase"/>
    <property type="match status" value="1"/>
</dbReference>
<keyword evidence="8 9" id="KW-0119">Carbohydrate metabolism</keyword>
<accession>A0ABX8R9N2</accession>
<evidence type="ECO:0000256" key="2">
    <source>
        <dbReference type="ARBA" id="ARBA00004947"/>
    </source>
</evidence>
<comment type="pathway">
    <text evidence="2 9">Carbohydrate metabolism; galactose metabolism.</text>
</comment>
<sequence>MILVCGGAGYIGSHTVYELVEQGEEVIVVDNLQTGHKGAVHEKSKLYQGDIRDKEFLDKVFSENNIEDVIHFAANSLVGESMVNPLKYYDNNVYGTQVLLEAMNKHNVKRIVFSSTAATYGEPENIPILENDKTEPTNPYGETKLAMEKMFKWADYAYGIKYISLRYFNVAGAHTNGKIGEDHNPETHLIPLILQVPLGKREHIFIFGDDYDTHDGTCIRDYIHVTDLANAHILAVQKLRNNGESSIYNLGNGEGFTVKEMIEAARKVTNHPIPAVVKDRRAGDPAKLVASSKKAMKELGWQPKISNIEDIIASAWKWHKNSPNGFED</sequence>
<comment type="subunit">
    <text evidence="9">Homodimer.</text>
</comment>
<evidence type="ECO:0000256" key="8">
    <source>
        <dbReference type="ARBA" id="ARBA00023277"/>
    </source>
</evidence>
<evidence type="ECO:0000256" key="5">
    <source>
        <dbReference type="ARBA" id="ARBA00023027"/>
    </source>
</evidence>
<reference evidence="11" key="1">
    <citation type="submission" date="2021-07" db="EMBL/GenBank/DDBJ databases">
        <title>Complete genome sequence of Crassaminicella sp. 143-21, isolated from a deep-sea hydrothermal vent.</title>
        <authorList>
            <person name="Li X."/>
        </authorList>
    </citation>
    <scope>NUCLEOTIDE SEQUENCE</scope>
    <source>
        <strain evidence="11">143-21</strain>
    </source>
</reference>
<feature type="domain" description="NAD-dependent epimerase/dehydratase" evidence="10">
    <location>
        <begin position="2"/>
        <end position="251"/>
    </location>
</feature>
<dbReference type="RefSeq" id="WP_218281832.1">
    <property type="nucleotide sequence ID" value="NZ_CP078093.1"/>
</dbReference>
<comment type="cofactor">
    <cofactor evidence="9">
        <name>NAD(+)</name>
        <dbReference type="ChEBI" id="CHEBI:57540"/>
    </cofactor>
</comment>
<dbReference type="NCBIfam" id="TIGR01179">
    <property type="entry name" value="galE"/>
    <property type="match status" value="1"/>
</dbReference>
<dbReference type="InterPro" id="IPR001509">
    <property type="entry name" value="Epimerase_deHydtase"/>
</dbReference>
<evidence type="ECO:0000259" key="10">
    <source>
        <dbReference type="Pfam" id="PF01370"/>
    </source>
</evidence>
<dbReference type="CDD" id="cd05247">
    <property type="entry name" value="UDP_G4E_1_SDR_e"/>
    <property type="match status" value="1"/>
</dbReference>
<dbReference type="GO" id="GO:0003978">
    <property type="term" value="F:UDP-glucose 4-epimerase activity"/>
    <property type="evidence" value="ECO:0007669"/>
    <property type="project" value="UniProtKB-EC"/>
</dbReference>
<evidence type="ECO:0000256" key="4">
    <source>
        <dbReference type="ARBA" id="ARBA00013189"/>
    </source>
</evidence>
<dbReference type="PANTHER" id="PTHR43725">
    <property type="entry name" value="UDP-GLUCOSE 4-EPIMERASE"/>
    <property type="match status" value="1"/>
</dbReference>
<dbReference type="EC" id="5.1.3.2" evidence="4 9"/>
<proteinExistence type="inferred from homology"/>
<evidence type="ECO:0000256" key="3">
    <source>
        <dbReference type="ARBA" id="ARBA00007637"/>
    </source>
</evidence>
<evidence type="ECO:0000256" key="9">
    <source>
        <dbReference type="RuleBase" id="RU366046"/>
    </source>
</evidence>
<evidence type="ECO:0000256" key="7">
    <source>
        <dbReference type="ARBA" id="ARBA00023235"/>
    </source>
</evidence>
<dbReference type="InterPro" id="IPR005886">
    <property type="entry name" value="UDP_G4E"/>
</dbReference>
<keyword evidence="12" id="KW-1185">Reference proteome</keyword>
<gene>
    <name evidence="11" type="primary">galE</name>
    <name evidence="11" type="ORF">KVH43_06900</name>
</gene>
<evidence type="ECO:0000256" key="6">
    <source>
        <dbReference type="ARBA" id="ARBA00023144"/>
    </source>
</evidence>
<keyword evidence="6" id="KW-0299">Galactose metabolism</keyword>
<dbReference type="PANTHER" id="PTHR43725:SF53">
    <property type="entry name" value="UDP-ARABINOSE 4-EPIMERASE 1"/>
    <property type="match status" value="1"/>
</dbReference>
<dbReference type="EMBL" id="CP078093">
    <property type="protein sequence ID" value="QXM05132.1"/>
    <property type="molecule type" value="Genomic_DNA"/>
</dbReference>
<keyword evidence="7 9" id="KW-0413">Isomerase</keyword>
<evidence type="ECO:0000313" key="11">
    <source>
        <dbReference type="EMBL" id="QXM05132.1"/>
    </source>
</evidence>
<evidence type="ECO:0000313" key="12">
    <source>
        <dbReference type="Proteomes" id="UP000886818"/>
    </source>
</evidence>
<organism evidence="11 12">
    <name type="scientific">Crassaminicella indica</name>
    <dbReference type="NCBI Taxonomy" id="2855394"/>
    <lineage>
        <taxon>Bacteria</taxon>
        <taxon>Bacillati</taxon>
        <taxon>Bacillota</taxon>
        <taxon>Clostridia</taxon>
        <taxon>Eubacteriales</taxon>
        <taxon>Clostridiaceae</taxon>
        <taxon>Crassaminicella</taxon>
    </lineage>
</organism>
<protein>
    <recommendedName>
        <fullName evidence="4 9">UDP-glucose 4-epimerase</fullName>
        <ecNumber evidence="4 9">5.1.3.2</ecNumber>
    </recommendedName>
</protein>
<dbReference type="Proteomes" id="UP000886818">
    <property type="component" value="Chromosome"/>
</dbReference>